<evidence type="ECO:0000313" key="1">
    <source>
        <dbReference type="EMBL" id="CAG8982138.1"/>
    </source>
</evidence>
<keyword evidence="2" id="KW-1185">Reference proteome</keyword>
<dbReference type="EMBL" id="CAJVRM010000573">
    <property type="protein sequence ID" value="CAG8982138.1"/>
    <property type="molecule type" value="Genomic_DNA"/>
</dbReference>
<dbReference type="OrthoDB" id="10344425at2759"/>
<dbReference type="Proteomes" id="UP000701801">
    <property type="component" value="Unassembled WGS sequence"/>
</dbReference>
<protein>
    <submittedName>
        <fullName evidence="1">Uncharacterized protein</fullName>
    </submittedName>
</protein>
<dbReference type="AlphaFoldDB" id="A0A9N9Q168"/>
<sequence length="181" mass="20769">MSTLNILTKGFKDLFFASSTSETQLREEADTIQNLESHLRDLTTYDASTSAANNKAMVRKDIEKGVCDNTVELEKLREAKKLSSRGKKVLLKALVLMEENQVKRINCLDLKIRELITSGELDKARRINEMKKELMYCVGQLKITERWLEDLGTELSEKSRQVLELHINSEEQTIFGRFSPD</sequence>
<accession>A0A9N9Q168</accession>
<evidence type="ECO:0000313" key="2">
    <source>
        <dbReference type="Proteomes" id="UP000701801"/>
    </source>
</evidence>
<proteinExistence type="predicted"/>
<organism evidence="1 2">
    <name type="scientific">Hymenoscyphus albidus</name>
    <dbReference type="NCBI Taxonomy" id="595503"/>
    <lineage>
        <taxon>Eukaryota</taxon>
        <taxon>Fungi</taxon>
        <taxon>Dikarya</taxon>
        <taxon>Ascomycota</taxon>
        <taxon>Pezizomycotina</taxon>
        <taxon>Leotiomycetes</taxon>
        <taxon>Helotiales</taxon>
        <taxon>Helotiaceae</taxon>
        <taxon>Hymenoscyphus</taxon>
    </lineage>
</organism>
<comment type="caution">
    <text evidence="1">The sequence shown here is derived from an EMBL/GenBank/DDBJ whole genome shotgun (WGS) entry which is preliminary data.</text>
</comment>
<name>A0A9N9Q168_9HELO</name>
<reference evidence="1" key="1">
    <citation type="submission" date="2021-07" db="EMBL/GenBank/DDBJ databases">
        <authorList>
            <person name="Durling M."/>
        </authorList>
    </citation>
    <scope>NUCLEOTIDE SEQUENCE</scope>
</reference>
<gene>
    <name evidence="1" type="ORF">HYALB_00003230</name>
</gene>